<dbReference type="PANTHER" id="PTHR12526:SF638">
    <property type="entry name" value="SPORE COAT PROTEIN SA"/>
    <property type="match status" value="1"/>
</dbReference>
<dbReference type="AlphaFoldDB" id="A0A1G6CVC7"/>
<protein>
    <submittedName>
        <fullName evidence="2">Glycosyltransferase involved in cell wall bisynthesis</fullName>
    </submittedName>
</protein>
<evidence type="ECO:0000259" key="1">
    <source>
        <dbReference type="Pfam" id="PF13579"/>
    </source>
</evidence>
<feature type="domain" description="Glycosyltransferase subfamily 4-like N-terminal" evidence="1">
    <location>
        <begin position="19"/>
        <end position="197"/>
    </location>
</feature>
<dbReference type="InterPro" id="IPR028098">
    <property type="entry name" value="Glyco_trans_4-like_N"/>
</dbReference>
<proteinExistence type="predicted"/>
<dbReference type="GO" id="GO:0016757">
    <property type="term" value="F:glycosyltransferase activity"/>
    <property type="evidence" value="ECO:0007669"/>
    <property type="project" value="TreeGrafter"/>
</dbReference>
<keyword evidence="2" id="KW-0808">Transferase</keyword>
<accession>A0A1G6CVC7</accession>
<dbReference type="Proteomes" id="UP000199071">
    <property type="component" value="Unassembled WGS sequence"/>
</dbReference>
<keyword evidence="3" id="KW-1185">Reference proteome</keyword>
<dbReference type="STRING" id="665467.SAMN02982931_02797"/>
<gene>
    <name evidence="2" type="ORF">SAMN02982931_02797</name>
</gene>
<dbReference type="PANTHER" id="PTHR12526">
    <property type="entry name" value="GLYCOSYLTRANSFERASE"/>
    <property type="match status" value="1"/>
</dbReference>
<dbReference type="EMBL" id="FMXQ01000005">
    <property type="protein sequence ID" value="SDB36810.1"/>
    <property type="molecule type" value="Genomic_DNA"/>
</dbReference>
<evidence type="ECO:0000313" key="2">
    <source>
        <dbReference type="EMBL" id="SDB36810.1"/>
    </source>
</evidence>
<dbReference type="RefSeq" id="WP_090877049.1">
    <property type="nucleotide sequence ID" value="NZ_FMXQ01000005.1"/>
</dbReference>
<dbReference type="OrthoDB" id="185319at2"/>
<evidence type="ECO:0000313" key="3">
    <source>
        <dbReference type="Proteomes" id="UP000199071"/>
    </source>
</evidence>
<name>A0A1G6CVC7_9HYPH</name>
<reference evidence="2 3" key="1">
    <citation type="submission" date="2016-10" db="EMBL/GenBank/DDBJ databases">
        <authorList>
            <person name="de Groot N.N."/>
        </authorList>
    </citation>
    <scope>NUCLEOTIDE SEQUENCE [LARGE SCALE GENOMIC DNA]</scope>
    <source>
        <strain evidence="2 3">ATCC 35022</strain>
    </source>
</reference>
<dbReference type="Pfam" id="PF13692">
    <property type="entry name" value="Glyco_trans_1_4"/>
    <property type="match status" value="1"/>
</dbReference>
<dbReference type="CDD" id="cd03794">
    <property type="entry name" value="GT4_WbuB-like"/>
    <property type="match status" value="1"/>
</dbReference>
<dbReference type="Gene3D" id="3.40.50.2000">
    <property type="entry name" value="Glycogen Phosphorylase B"/>
    <property type="match status" value="2"/>
</dbReference>
<dbReference type="Pfam" id="PF13579">
    <property type="entry name" value="Glyco_trans_4_4"/>
    <property type="match status" value="1"/>
</dbReference>
<dbReference type="SUPFAM" id="SSF53756">
    <property type="entry name" value="UDP-Glycosyltransferase/glycogen phosphorylase"/>
    <property type="match status" value="1"/>
</dbReference>
<organism evidence="2 3">
    <name type="scientific">Bauldia litoralis</name>
    <dbReference type="NCBI Taxonomy" id="665467"/>
    <lineage>
        <taxon>Bacteria</taxon>
        <taxon>Pseudomonadati</taxon>
        <taxon>Pseudomonadota</taxon>
        <taxon>Alphaproteobacteria</taxon>
        <taxon>Hyphomicrobiales</taxon>
        <taxon>Kaistiaceae</taxon>
        <taxon>Bauldia</taxon>
    </lineage>
</organism>
<sequence>MRVLYFHQHFSTPEGAAGLRAYIMGRRLLERGHRVTVVCGSYRGGDTGLRGPFTRGVRRGSVDGIDVVEFDLRYANMDSYPRRVRTFLTFALRAIRLALTERYDLVFATSAPLTAGLPGIFGRWFRGKPFVFEVRDLWPALPRAMGVITNPLVLGSLNSLEWLTYRSAHRLIGLAPGIVDGIAIRGVGRDRIALIPNMSDLDLFRNRSPSWRPDGIAASDLMAVFAGTHGKANGLDAVLDAAAVLRERGNTDIKIVLVGDGASKPALVAKARAERLDSIVFCDPATRARIAGLFAASDIGLQVLANVSAFYDGTSPNKFFDYLAAGLPVLTNYPGWVADMISTNAIGHVVPPADPTAFANALERAEADRAALAAMGRRALVLAEARFDSRHLSDRFVDWLEETDIVAGGA</sequence>